<reference evidence="6 7" key="1">
    <citation type="submission" date="2019-03" db="EMBL/GenBank/DDBJ databases">
        <title>Novel transposon Tn6433 accelerates the dissemination of tet(E) in Aeromonas from aerobic biofilm under oxytetracycline stress.</title>
        <authorList>
            <person name="Shi Y."/>
            <person name="Tian Z."/>
            <person name="Zhang Y."/>
            <person name="Zhang H."/>
            <person name="Yang M."/>
        </authorList>
    </citation>
    <scope>NUCLEOTIDE SEQUENCE [LARGE SCALE GENOMIC DNA]</scope>
    <source>
        <strain evidence="5 7">R50-22</strain>
        <strain evidence="4 6">T5-8</strain>
    </source>
</reference>
<accession>A0AAE7AEQ2</accession>
<dbReference type="Proteomes" id="UP000502657">
    <property type="component" value="Chromosome"/>
</dbReference>
<dbReference type="InterPro" id="IPR011250">
    <property type="entry name" value="OMP/PagP_B-barrel"/>
</dbReference>
<dbReference type="EMBL" id="CP038448">
    <property type="protein sequence ID" value="QJT38120.1"/>
    <property type="molecule type" value="Genomic_DNA"/>
</dbReference>
<dbReference type="SUPFAM" id="SSF56925">
    <property type="entry name" value="OMPA-like"/>
    <property type="match status" value="1"/>
</dbReference>
<evidence type="ECO:0000256" key="2">
    <source>
        <dbReference type="SAM" id="SignalP"/>
    </source>
</evidence>
<evidence type="ECO:0000313" key="5">
    <source>
        <dbReference type="EMBL" id="QJT38120.1"/>
    </source>
</evidence>
<dbReference type="RefSeq" id="WP_042649721.1">
    <property type="nucleotide sequence ID" value="NZ_CAWMGL010000146.1"/>
</dbReference>
<evidence type="ECO:0000259" key="3">
    <source>
        <dbReference type="Pfam" id="PF13505"/>
    </source>
</evidence>
<dbReference type="AlphaFoldDB" id="A0AAE7AEQ2"/>
<sequence>MTRATMMVLGLCLPLTGWAVEPAAPGWQLTPFLGYSSSIDFEAMDEPAPTPHVGSLQGESSGNWGLFISREVDDPGMIELLYSHQSTPVSPDQPDRLTVDTLHFAGALTLSDNLMAPYIGAGIGVTRFDAYDSETAPSMSLALGVQPRLGEHLALRAEVRGYGSLLNDDSAFLCNPEVCAFRVRGDLLTQWQANIGLTLRF</sequence>
<dbReference type="InterPro" id="IPR027385">
    <property type="entry name" value="Beta-barrel_OMP"/>
</dbReference>
<evidence type="ECO:0000313" key="4">
    <source>
        <dbReference type="EMBL" id="QJT29091.1"/>
    </source>
</evidence>
<feature type="chain" id="PRO_5042089331" evidence="2">
    <location>
        <begin position="20"/>
        <end position="201"/>
    </location>
</feature>
<dbReference type="EMBL" id="CP038444">
    <property type="protein sequence ID" value="QJT29091.1"/>
    <property type="molecule type" value="Genomic_DNA"/>
</dbReference>
<keyword evidence="1 2" id="KW-0732">Signal</keyword>
<gene>
    <name evidence="4" type="ORF">E4186_01775</name>
    <name evidence="5" type="ORF">E4188_05815</name>
</gene>
<feature type="domain" description="Outer membrane protein beta-barrel" evidence="3">
    <location>
        <begin position="25"/>
        <end position="164"/>
    </location>
</feature>
<evidence type="ECO:0000256" key="1">
    <source>
        <dbReference type="ARBA" id="ARBA00022729"/>
    </source>
</evidence>
<evidence type="ECO:0000313" key="7">
    <source>
        <dbReference type="Proteomes" id="UP000502657"/>
    </source>
</evidence>
<feature type="signal peptide" evidence="2">
    <location>
        <begin position="1"/>
        <end position="19"/>
    </location>
</feature>
<protein>
    <submittedName>
        <fullName evidence="4">Porin family protein</fullName>
    </submittedName>
</protein>
<organism evidence="4 6">
    <name type="scientific">Aeromonas media</name>
    <dbReference type="NCBI Taxonomy" id="651"/>
    <lineage>
        <taxon>Bacteria</taxon>
        <taxon>Pseudomonadati</taxon>
        <taxon>Pseudomonadota</taxon>
        <taxon>Gammaproteobacteria</taxon>
        <taxon>Aeromonadales</taxon>
        <taxon>Aeromonadaceae</taxon>
        <taxon>Aeromonas</taxon>
    </lineage>
</organism>
<proteinExistence type="predicted"/>
<dbReference type="Proteomes" id="UP000502006">
    <property type="component" value="Chromosome"/>
</dbReference>
<name>A0AAE7AEQ2_AERME</name>
<dbReference type="Pfam" id="PF13505">
    <property type="entry name" value="OMP_b-brl"/>
    <property type="match status" value="1"/>
</dbReference>
<dbReference type="Gene3D" id="2.40.160.20">
    <property type="match status" value="1"/>
</dbReference>
<keyword evidence="7" id="KW-1185">Reference proteome</keyword>
<evidence type="ECO:0000313" key="6">
    <source>
        <dbReference type="Proteomes" id="UP000502006"/>
    </source>
</evidence>